<comment type="caution">
    <text evidence="1">The sequence shown here is derived from an EMBL/GenBank/DDBJ whole genome shotgun (WGS) entry which is preliminary data.</text>
</comment>
<accession>A0ACC0AZ60</accession>
<dbReference type="Proteomes" id="UP001060085">
    <property type="component" value="Linkage Group LG04"/>
</dbReference>
<sequence>MGKQHHASGNWLNHGGDIYNRRYAETETKISPSTASNLRLKWKFDAGKDISATPAIYKGTIYFPSYNGFLYAVNAGNGSLVWKQNLKEITGINGTMLLRNVTTTVARATPTVAAGDDMLILGITGPAYVVAVKRTTGKLIWKTKLDSHPYAAITMSGTYHNGYFYIGVSSLEETAPIETCCTFRGSFAKLDARTGTILWQIYTLPDNHGERGEYAGAAVWGSSPSIDVQRNLVYIATGNLYSAPQRIQKCQEEQNNQTIPTHPDKCIEPDNHSNSIMALELDSGKIKWYKQLGGYDVWFIACINSTNPNCPVGPSPDADFGEAPMMLSVRINGTKRDIVAAVQKSGFAWALDRNNGNIIWSTEAGPGSTFGGGNWGAATDKKRIYTNIANGDKLNFTTGPPFNRVTNGGGWVAMDASTGKVLWSTADPKNATLSQPVSVANGVVFGGSAYATGPVYAIDARSGKILWSYETGASVYGGVSVSNGCIYVGHGYKLSLKIVCNILPYIGWGWSRRHRWWRYMGCYHRSKEANGLNFTGLPSKEVTNRGGWVTMDVLTGKIIWSTAVPNSGGASNPMTLTNCVLYAGSMYPTGPVYSITAKTGKIL</sequence>
<evidence type="ECO:0000313" key="1">
    <source>
        <dbReference type="EMBL" id="KAI5665625.1"/>
    </source>
</evidence>
<keyword evidence="2" id="KW-1185">Reference proteome</keyword>
<evidence type="ECO:0000313" key="2">
    <source>
        <dbReference type="Proteomes" id="UP001060085"/>
    </source>
</evidence>
<gene>
    <name evidence="1" type="ORF">M9H77_15478</name>
</gene>
<protein>
    <submittedName>
        <fullName evidence="1">Uncharacterized protein</fullName>
    </submittedName>
</protein>
<reference evidence="2" key="1">
    <citation type="journal article" date="2023" name="Nat. Plants">
        <title>Single-cell RNA sequencing provides a high-resolution roadmap for understanding the multicellular compartmentation of specialized metabolism.</title>
        <authorList>
            <person name="Sun S."/>
            <person name="Shen X."/>
            <person name="Li Y."/>
            <person name="Li Y."/>
            <person name="Wang S."/>
            <person name="Li R."/>
            <person name="Zhang H."/>
            <person name="Shen G."/>
            <person name="Guo B."/>
            <person name="Wei J."/>
            <person name="Xu J."/>
            <person name="St-Pierre B."/>
            <person name="Chen S."/>
            <person name="Sun C."/>
        </authorList>
    </citation>
    <scope>NUCLEOTIDE SEQUENCE [LARGE SCALE GENOMIC DNA]</scope>
</reference>
<organism evidence="1 2">
    <name type="scientific">Catharanthus roseus</name>
    <name type="common">Madagascar periwinkle</name>
    <name type="synonym">Vinca rosea</name>
    <dbReference type="NCBI Taxonomy" id="4058"/>
    <lineage>
        <taxon>Eukaryota</taxon>
        <taxon>Viridiplantae</taxon>
        <taxon>Streptophyta</taxon>
        <taxon>Embryophyta</taxon>
        <taxon>Tracheophyta</taxon>
        <taxon>Spermatophyta</taxon>
        <taxon>Magnoliopsida</taxon>
        <taxon>eudicotyledons</taxon>
        <taxon>Gunneridae</taxon>
        <taxon>Pentapetalae</taxon>
        <taxon>asterids</taxon>
        <taxon>lamiids</taxon>
        <taxon>Gentianales</taxon>
        <taxon>Apocynaceae</taxon>
        <taxon>Rauvolfioideae</taxon>
        <taxon>Vinceae</taxon>
        <taxon>Catharanthinae</taxon>
        <taxon>Catharanthus</taxon>
    </lineage>
</organism>
<proteinExistence type="predicted"/>
<dbReference type="EMBL" id="CM044704">
    <property type="protein sequence ID" value="KAI5665625.1"/>
    <property type="molecule type" value="Genomic_DNA"/>
</dbReference>
<name>A0ACC0AZ60_CATRO</name>